<gene>
    <name evidence="2" type="ORF">Pmani_033637</name>
</gene>
<evidence type="ECO:0000313" key="2">
    <source>
        <dbReference type="EMBL" id="KAK4293687.1"/>
    </source>
</evidence>
<evidence type="ECO:0000256" key="1">
    <source>
        <dbReference type="SAM" id="MobiDB-lite"/>
    </source>
</evidence>
<organism evidence="2 3">
    <name type="scientific">Petrolisthes manimaculis</name>
    <dbReference type="NCBI Taxonomy" id="1843537"/>
    <lineage>
        <taxon>Eukaryota</taxon>
        <taxon>Metazoa</taxon>
        <taxon>Ecdysozoa</taxon>
        <taxon>Arthropoda</taxon>
        <taxon>Crustacea</taxon>
        <taxon>Multicrustacea</taxon>
        <taxon>Malacostraca</taxon>
        <taxon>Eumalacostraca</taxon>
        <taxon>Eucarida</taxon>
        <taxon>Decapoda</taxon>
        <taxon>Pleocyemata</taxon>
        <taxon>Anomura</taxon>
        <taxon>Galatheoidea</taxon>
        <taxon>Porcellanidae</taxon>
        <taxon>Petrolisthes</taxon>
    </lineage>
</organism>
<evidence type="ECO:0000313" key="3">
    <source>
        <dbReference type="Proteomes" id="UP001292094"/>
    </source>
</evidence>
<accession>A0AAE1TQ75</accession>
<dbReference type="EMBL" id="JAWZYT010004483">
    <property type="protein sequence ID" value="KAK4293687.1"/>
    <property type="molecule type" value="Genomic_DNA"/>
</dbReference>
<name>A0AAE1TQ75_9EUCA</name>
<comment type="caution">
    <text evidence="2">The sequence shown here is derived from an EMBL/GenBank/DDBJ whole genome shotgun (WGS) entry which is preliminary data.</text>
</comment>
<feature type="region of interest" description="Disordered" evidence="1">
    <location>
        <begin position="67"/>
        <end position="92"/>
    </location>
</feature>
<keyword evidence="3" id="KW-1185">Reference proteome</keyword>
<proteinExistence type="predicted"/>
<sequence>MPERDCYEERVKGPRVGRKCQVEQCQIQCQVNSVRWRVESVRSVKRRVSRGECQEESVRSVKRRVSGGESQECQEESVSGGECQEERVRKRV</sequence>
<protein>
    <submittedName>
        <fullName evidence="2">Uncharacterized protein</fullName>
    </submittedName>
</protein>
<feature type="compositionally biased region" description="Low complexity" evidence="1">
    <location>
        <begin position="67"/>
        <end position="82"/>
    </location>
</feature>
<dbReference type="Proteomes" id="UP001292094">
    <property type="component" value="Unassembled WGS sequence"/>
</dbReference>
<dbReference type="AlphaFoldDB" id="A0AAE1TQ75"/>
<reference evidence="2" key="1">
    <citation type="submission" date="2023-11" db="EMBL/GenBank/DDBJ databases">
        <title>Genome assemblies of two species of porcelain crab, Petrolisthes cinctipes and Petrolisthes manimaculis (Anomura: Porcellanidae).</title>
        <authorList>
            <person name="Angst P."/>
        </authorList>
    </citation>
    <scope>NUCLEOTIDE SEQUENCE</scope>
    <source>
        <strain evidence="2">PB745_02</strain>
        <tissue evidence="2">Gill</tissue>
    </source>
</reference>